<evidence type="ECO:0000313" key="4">
    <source>
        <dbReference type="EnsemblMetazoa" id="CapteP102294"/>
    </source>
</evidence>
<dbReference type="Pfam" id="PF04969">
    <property type="entry name" value="CS"/>
    <property type="match status" value="1"/>
</dbReference>
<reference evidence="4" key="3">
    <citation type="submission" date="2015-06" db="UniProtKB">
        <authorList>
            <consortium name="EnsemblMetazoa"/>
        </authorList>
    </citation>
    <scope>IDENTIFICATION</scope>
</reference>
<dbReference type="STRING" id="283909.R7V2R6"/>
<dbReference type="EnsemblMetazoa" id="CapteT102294">
    <property type="protein sequence ID" value="CapteP102294"/>
    <property type="gene ID" value="CapteG102294"/>
</dbReference>
<keyword evidence="5" id="KW-1185">Reference proteome</keyword>
<evidence type="ECO:0000313" key="5">
    <source>
        <dbReference type="Proteomes" id="UP000014760"/>
    </source>
</evidence>
<proteinExistence type="predicted"/>
<accession>R7V2R6</accession>
<evidence type="ECO:0000256" key="1">
    <source>
        <dbReference type="SAM" id="MobiDB-lite"/>
    </source>
</evidence>
<dbReference type="Proteomes" id="UP000014760">
    <property type="component" value="Unassembled WGS sequence"/>
</dbReference>
<dbReference type="SUPFAM" id="SSF49764">
    <property type="entry name" value="HSP20-like chaperones"/>
    <property type="match status" value="1"/>
</dbReference>
<reference evidence="3 5" key="2">
    <citation type="journal article" date="2013" name="Nature">
        <title>Insights into bilaterian evolution from three spiralian genomes.</title>
        <authorList>
            <person name="Simakov O."/>
            <person name="Marletaz F."/>
            <person name="Cho S.J."/>
            <person name="Edsinger-Gonzales E."/>
            <person name="Havlak P."/>
            <person name="Hellsten U."/>
            <person name="Kuo D.H."/>
            <person name="Larsson T."/>
            <person name="Lv J."/>
            <person name="Arendt D."/>
            <person name="Savage R."/>
            <person name="Osoegawa K."/>
            <person name="de Jong P."/>
            <person name="Grimwood J."/>
            <person name="Chapman J.A."/>
            <person name="Shapiro H."/>
            <person name="Aerts A."/>
            <person name="Otillar R.P."/>
            <person name="Terry A.Y."/>
            <person name="Boore J.L."/>
            <person name="Grigoriev I.V."/>
            <person name="Lindberg D.R."/>
            <person name="Seaver E.C."/>
            <person name="Weisblat D.A."/>
            <person name="Putnam N.H."/>
            <person name="Rokhsar D.S."/>
        </authorList>
    </citation>
    <scope>NUCLEOTIDE SEQUENCE</scope>
    <source>
        <strain evidence="3 5">I ESC-2004</strain>
    </source>
</reference>
<dbReference type="InterPro" id="IPR008978">
    <property type="entry name" value="HSP20-like_chaperone"/>
</dbReference>
<dbReference type="GO" id="GO:0051082">
    <property type="term" value="F:unfolded protein binding"/>
    <property type="evidence" value="ECO:0007669"/>
    <property type="project" value="TreeGrafter"/>
</dbReference>
<dbReference type="PROSITE" id="PS51203">
    <property type="entry name" value="CS"/>
    <property type="match status" value="1"/>
</dbReference>
<dbReference type="PANTHER" id="PTHR12356:SF18">
    <property type="entry name" value="NUDC DOMAIN-CONTAINING PROTEIN 2"/>
    <property type="match status" value="1"/>
</dbReference>
<feature type="domain" description="CS" evidence="2">
    <location>
        <begin position="13"/>
        <end position="103"/>
    </location>
</feature>
<evidence type="ECO:0000259" key="2">
    <source>
        <dbReference type="PROSITE" id="PS51203"/>
    </source>
</evidence>
<protein>
    <recommendedName>
        <fullName evidence="2">CS domain-containing protein</fullName>
    </recommendedName>
</protein>
<dbReference type="OrthoDB" id="515366at2759"/>
<dbReference type="EMBL" id="KB295685">
    <property type="protein sequence ID" value="ELU12762.1"/>
    <property type="molecule type" value="Genomic_DNA"/>
</dbReference>
<dbReference type="EMBL" id="AMQN01005317">
    <property type="status" value="NOT_ANNOTATED_CDS"/>
    <property type="molecule type" value="Genomic_DNA"/>
</dbReference>
<reference evidence="5" key="1">
    <citation type="submission" date="2012-12" db="EMBL/GenBank/DDBJ databases">
        <authorList>
            <person name="Hellsten U."/>
            <person name="Grimwood J."/>
            <person name="Chapman J.A."/>
            <person name="Shapiro H."/>
            <person name="Aerts A."/>
            <person name="Otillar R.P."/>
            <person name="Terry A.Y."/>
            <person name="Boore J.L."/>
            <person name="Simakov O."/>
            <person name="Marletaz F."/>
            <person name="Cho S.-J."/>
            <person name="Edsinger-Gonzales E."/>
            <person name="Havlak P."/>
            <person name="Kuo D.-H."/>
            <person name="Larsson T."/>
            <person name="Lv J."/>
            <person name="Arendt D."/>
            <person name="Savage R."/>
            <person name="Osoegawa K."/>
            <person name="de Jong P."/>
            <person name="Lindberg D.R."/>
            <person name="Seaver E.C."/>
            <person name="Weisblat D.A."/>
            <person name="Putnam N.H."/>
            <person name="Grigoriev I.V."/>
            <person name="Rokhsar D.S."/>
        </authorList>
    </citation>
    <scope>NUCLEOTIDE SEQUENCE</scope>
    <source>
        <strain evidence="5">I ESC-2004</strain>
    </source>
</reference>
<dbReference type="OMA" id="HDFVHKG"/>
<dbReference type="Gene3D" id="2.60.40.790">
    <property type="match status" value="1"/>
</dbReference>
<dbReference type="Gene3D" id="1.20.5.740">
    <property type="entry name" value="Single helix bin"/>
    <property type="match status" value="1"/>
</dbReference>
<gene>
    <name evidence="3" type="ORF">CAPTEDRAFT_102294</name>
</gene>
<dbReference type="GO" id="GO:0006457">
    <property type="term" value="P:protein folding"/>
    <property type="evidence" value="ECO:0007669"/>
    <property type="project" value="TreeGrafter"/>
</dbReference>
<dbReference type="InterPro" id="IPR037898">
    <property type="entry name" value="NudC_fam"/>
</dbReference>
<dbReference type="AlphaFoldDB" id="R7V2R6"/>
<dbReference type="HOGENOM" id="CLU_113495_1_0_1"/>
<sequence>MSDFDERSGTVPCKTSWGHWYQTLEDVTVEVNLPPGTRGKECKVIVQPKYLEVAVKGETIMKGDLFQAVLCDDITWTVQDNKMLQLIMSKSNRTAKNCWRSLLIGQYEADAGTWDEMEKKLALQRFQTENPGMDFSDADISGNYHNGGPSMPS</sequence>
<feature type="region of interest" description="Disordered" evidence="1">
    <location>
        <begin position="132"/>
        <end position="153"/>
    </location>
</feature>
<dbReference type="PANTHER" id="PTHR12356">
    <property type="entry name" value="NUCLEAR MOVEMENT PROTEIN NUDC"/>
    <property type="match status" value="1"/>
</dbReference>
<organism evidence="3">
    <name type="scientific">Capitella teleta</name>
    <name type="common">Polychaete worm</name>
    <dbReference type="NCBI Taxonomy" id="283909"/>
    <lineage>
        <taxon>Eukaryota</taxon>
        <taxon>Metazoa</taxon>
        <taxon>Spiralia</taxon>
        <taxon>Lophotrochozoa</taxon>
        <taxon>Annelida</taxon>
        <taxon>Polychaeta</taxon>
        <taxon>Sedentaria</taxon>
        <taxon>Scolecida</taxon>
        <taxon>Capitellidae</taxon>
        <taxon>Capitella</taxon>
    </lineage>
</organism>
<dbReference type="InterPro" id="IPR007052">
    <property type="entry name" value="CS_dom"/>
</dbReference>
<name>R7V2R6_CAPTE</name>
<dbReference type="GO" id="GO:0005737">
    <property type="term" value="C:cytoplasm"/>
    <property type="evidence" value="ECO:0007669"/>
    <property type="project" value="TreeGrafter"/>
</dbReference>
<evidence type="ECO:0000313" key="3">
    <source>
        <dbReference type="EMBL" id="ELU12762.1"/>
    </source>
</evidence>